<sequence length="372" mass="41625">MKTFSSLLLSLSFCISCGLISNDAVARTLTDDELRARAMDQGRTLQSRIRALKKLYSYMLIDGKIPSRVTCVWDVLGRQGPIYTSTIDQQLRLKHYGITMAVEAYTDEQEVVDKLIAGDCDTGIISGAQARKFNDFTGSIEALGGVPTRKHMKYLLQVLASTYAHKKMQQGNFQIVGIIPIGPNYLFTHDGKKPTLKRSFRGKAAAVNGDVSQKALYDAFDMTQLDGNNTAAAAGAYNLSDADVLMAPLVGYNMFNLGAGLKHGSIVDYPLSQMTLQVVSRIDRIPPEIGQFLREDLFVKLNMLYREVEKNTREVPREKMFKLSPREERILDTKIASIRDQVTENGGYNKGMMKLQKKIRCKIDKTLQECKK</sequence>
<evidence type="ECO:0000313" key="3">
    <source>
        <dbReference type="Proteomes" id="UP000032749"/>
    </source>
</evidence>
<dbReference type="Gene3D" id="3.40.190.170">
    <property type="entry name" value="Bacterial extracellular solute-binding protein, family 7"/>
    <property type="match status" value="1"/>
</dbReference>
<dbReference type="KEGG" id="oai:OLEAN_C12840"/>
<evidence type="ECO:0000256" key="1">
    <source>
        <dbReference type="SAM" id="SignalP"/>
    </source>
</evidence>
<dbReference type="EMBL" id="FO203512">
    <property type="protein sequence ID" value="CCK75460.1"/>
    <property type="molecule type" value="Genomic_DNA"/>
</dbReference>
<name>R4YLP5_OLEAN</name>
<gene>
    <name evidence="2" type="ORF">OLEAN_C12840</name>
</gene>
<dbReference type="Pfam" id="PF19582">
    <property type="entry name" value="AdeT1_2"/>
    <property type="match status" value="1"/>
</dbReference>
<accession>R4YLP5</accession>
<proteinExistence type="predicted"/>
<dbReference type="InterPro" id="IPR038404">
    <property type="entry name" value="TRAP_DctP_sf"/>
</dbReference>
<feature type="signal peptide" evidence="1">
    <location>
        <begin position="1"/>
        <end position="26"/>
    </location>
</feature>
<dbReference type="STRING" id="698738.OLEAN_C12840"/>
<reference evidence="2 3" key="1">
    <citation type="journal article" date="2013" name="Nat. Commun.">
        <title>Genome sequence and functional genomic analysis of the oil-degrading bacterium Oleispira antarctica.</title>
        <authorList>
            <person name="Kube M."/>
            <person name="Chernikova T.N."/>
            <person name="Al-Ramahi Y."/>
            <person name="Beloqui A."/>
            <person name="Lopez-Cortez N."/>
            <person name="Guazzaroni M.E."/>
            <person name="Heipieper H.J."/>
            <person name="Klages S."/>
            <person name="Kotsyurbenko O.R."/>
            <person name="Langer I."/>
            <person name="Nechitaylo T.Y."/>
            <person name="Lunsdorf H."/>
            <person name="Fernandez M."/>
            <person name="Juarez S."/>
            <person name="Ciordia S."/>
            <person name="Singer A."/>
            <person name="Kagan O."/>
            <person name="Egorova O."/>
            <person name="Petit P.A."/>
            <person name="Stogios P."/>
            <person name="Kim Y."/>
            <person name="Tchigvintsev A."/>
            <person name="Flick R."/>
            <person name="Denaro R."/>
            <person name="Genovese M."/>
            <person name="Albar J.P."/>
            <person name="Reva O.N."/>
            <person name="Martinez-Gomariz M."/>
            <person name="Tran H."/>
            <person name="Ferrer M."/>
            <person name="Savchenko A."/>
            <person name="Yakunin A.F."/>
            <person name="Yakimov M.M."/>
            <person name="Golyshina O.V."/>
            <person name="Reinhardt R."/>
            <person name="Golyshin P.N."/>
        </authorList>
    </citation>
    <scope>NUCLEOTIDE SEQUENCE [LARGE SCALE GENOMIC DNA]</scope>
</reference>
<keyword evidence="3" id="KW-1185">Reference proteome</keyword>
<dbReference type="Proteomes" id="UP000032749">
    <property type="component" value="Chromosome"/>
</dbReference>
<dbReference type="InterPro" id="IPR045758">
    <property type="entry name" value="AdeT1/2"/>
</dbReference>
<dbReference type="AlphaFoldDB" id="R4YLP5"/>
<feature type="chain" id="PRO_5004383762" evidence="1">
    <location>
        <begin position="27"/>
        <end position="372"/>
    </location>
</feature>
<evidence type="ECO:0000313" key="2">
    <source>
        <dbReference type="EMBL" id="CCK75460.1"/>
    </source>
</evidence>
<protein>
    <submittedName>
        <fullName evidence="2">Uncharacterized protein</fullName>
    </submittedName>
</protein>
<keyword evidence="1" id="KW-0732">Signal</keyword>
<organism evidence="2 3">
    <name type="scientific">Oleispira antarctica RB-8</name>
    <dbReference type="NCBI Taxonomy" id="698738"/>
    <lineage>
        <taxon>Bacteria</taxon>
        <taxon>Pseudomonadati</taxon>
        <taxon>Pseudomonadota</taxon>
        <taxon>Gammaproteobacteria</taxon>
        <taxon>Oceanospirillales</taxon>
        <taxon>Oceanospirillaceae</taxon>
        <taxon>Oleispira</taxon>
    </lineage>
</organism>
<dbReference type="HOGENOM" id="CLU_058180_0_0_6"/>
<dbReference type="OrthoDB" id="9771186at2"/>